<dbReference type="Proteomes" id="UP000465221">
    <property type="component" value="Unassembled WGS sequence"/>
</dbReference>
<evidence type="ECO:0000313" key="7">
    <source>
        <dbReference type="Proteomes" id="UP000465221"/>
    </source>
</evidence>
<dbReference type="EMBL" id="BBXM02000002">
    <property type="protein sequence ID" value="GIC86270.1"/>
    <property type="molecule type" value="Genomic_DNA"/>
</dbReference>
<organism evidence="5 6">
    <name type="scientific">Aspergillus udagawae</name>
    <dbReference type="NCBI Taxonomy" id="91492"/>
    <lineage>
        <taxon>Eukaryota</taxon>
        <taxon>Fungi</taxon>
        <taxon>Dikarya</taxon>
        <taxon>Ascomycota</taxon>
        <taxon>Pezizomycotina</taxon>
        <taxon>Eurotiomycetes</taxon>
        <taxon>Eurotiomycetidae</taxon>
        <taxon>Eurotiales</taxon>
        <taxon>Aspergillaceae</taxon>
        <taxon>Aspergillus</taxon>
        <taxon>Aspergillus subgen. Fumigati</taxon>
    </lineage>
</organism>
<dbReference type="RefSeq" id="XP_043143536.1">
    <property type="nucleotide sequence ID" value="XM_043287601.1"/>
</dbReference>
<protein>
    <submittedName>
        <fullName evidence="4">Diacetyl reductase [(S)-acetoin forming]</fullName>
    </submittedName>
</protein>
<dbReference type="PANTHER" id="PTHR43963:SF6">
    <property type="entry name" value="CHAIN DEHYDROGENASE FAMILY PROTEIN, PUTATIVE (AFU_ORTHOLOGUE AFUA_3G15350)-RELATED"/>
    <property type="match status" value="1"/>
</dbReference>
<keyword evidence="3" id="KW-0560">Oxidoreductase</keyword>
<dbReference type="InterPro" id="IPR002347">
    <property type="entry name" value="SDR_fam"/>
</dbReference>
<accession>A0A8E0QL00</accession>
<evidence type="ECO:0000313" key="6">
    <source>
        <dbReference type="Proteomes" id="UP000036893"/>
    </source>
</evidence>
<dbReference type="Pfam" id="PF00106">
    <property type="entry name" value="adh_short"/>
    <property type="match status" value="1"/>
</dbReference>
<dbReference type="AlphaFoldDB" id="A0A8E0QL00"/>
<keyword evidence="2" id="KW-0521">NADP</keyword>
<proteinExistence type="inferred from homology"/>
<dbReference type="PANTHER" id="PTHR43963">
    <property type="entry name" value="CARBONYL REDUCTASE 1-RELATED"/>
    <property type="match status" value="1"/>
</dbReference>
<comment type="caution">
    <text evidence="5">The sequence shown here is derived from an EMBL/GenBank/DDBJ whole genome shotgun (WGS) entry which is preliminary data.</text>
</comment>
<reference evidence="5" key="1">
    <citation type="journal article" date="2015" name="Genome Announc.">
        <title>Draft Genome Sequence of the Pathogenic Filamentous Fungus Aspergillus udagawae Strain IFM 46973T.</title>
        <authorList>
            <person name="Kusuya Y."/>
            <person name="Takahashi-Nakaguchi A."/>
            <person name="Takahashi H."/>
            <person name="Yaguchi T."/>
        </authorList>
    </citation>
    <scope>NUCLEOTIDE SEQUENCE</scope>
    <source>
        <strain evidence="5">IFM 46973</strain>
    </source>
</reference>
<dbReference type="PRINTS" id="PR00081">
    <property type="entry name" value="GDHRDH"/>
</dbReference>
<name>A0A8E0QL00_9EURO</name>
<dbReference type="GO" id="GO:0016491">
    <property type="term" value="F:oxidoreductase activity"/>
    <property type="evidence" value="ECO:0007669"/>
    <property type="project" value="UniProtKB-KW"/>
</dbReference>
<dbReference type="EMBL" id="BLKC01000084">
    <property type="protein sequence ID" value="GFF50486.1"/>
    <property type="molecule type" value="Genomic_DNA"/>
</dbReference>
<evidence type="ECO:0000256" key="3">
    <source>
        <dbReference type="ARBA" id="ARBA00023002"/>
    </source>
</evidence>
<dbReference type="GeneID" id="66990114"/>
<dbReference type="Proteomes" id="UP000036893">
    <property type="component" value="Unassembled WGS sequence"/>
</dbReference>
<evidence type="ECO:0000256" key="2">
    <source>
        <dbReference type="ARBA" id="ARBA00022857"/>
    </source>
</evidence>
<dbReference type="Gene3D" id="3.40.50.720">
    <property type="entry name" value="NAD(P)-binding Rossmann-like Domain"/>
    <property type="match status" value="1"/>
</dbReference>
<gene>
    <name evidence="5" type="ORF">Aud_002638</name>
    <name evidence="4" type="ORF">IFM46972_09056</name>
</gene>
<evidence type="ECO:0000256" key="1">
    <source>
        <dbReference type="ARBA" id="ARBA00006484"/>
    </source>
</evidence>
<reference evidence="5" key="3">
    <citation type="submission" date="2021-01" db="EMBL/GenBank/DDBJ databases">
        <title>Pan-genome distribution and transcriptional activeness of fungal secondary metabolism genes in Aspergillus section Fumigati.</title>
        <authorList>
            <person name="Takahashi H."/>
            <person name="Umemura M."/>
            <person name="Ninomiya A."/>
            <person name="Kusuya Y."/>
            <person name="Urayama S."/>
            <person name="Shimizu M."/>
            <person name="Watanabe A."/>
            <person name="Kamei K."/>
            <person name="Yaguchi T."/>
            <person name="Hagiwara D."/>
        </authorList>
    </citation>
    <scope>NUCLEOTIDE SEQUENCE</scope>
    <source>
        <strain evidence="5">IFM 46973</strain>
    </source>
</reference>
<evidence type="ECO:0000313" key="5">
    <source>
        <dbReference type="EMBL" id="GIC86270.1"/>
    </source>
</evidence>
<reference evidence="4 7" key="2">
    <citation type="submission" date="2020-01" db="EMBL/GenBank/DDBJ databases">
        <title>Draft genome sequence of Aspergillus udagawae IFM 46972.</title>
        <authorList>
            <person name="Takahashi H."/>
            <person name="Yaguchi T."/>
        </authorList>
    </citation>
    <scope>NUCLEOTIDE SEQUENCE [LARGE SCALE GENOMIC DNA]</scope>
    <source>
        <strain evidence="4 7">IFM 46972</strain>
    </source>
</reference>
<dbReference type="SUPFAM" id="SSF51735">
    <property type="entry name" value="NAD(P)-binding Rossmann-fold domains"/>
    <property type="match status" value="1"/>
</dbReference>
<comment type="similarity">
    <text evidence="1">Belongs to the short-chain dehydrogenases/reductases (SDR) family.</text>
</comment>
<evidence type="ECO:0000313" key="4">
    <source>
        <dbReference type="EMBL" id="GFF50486.1"/>
    </source>
</evidence>
<sequence>MSHPLVLITGANQGVGRATAQILATKHNYHVIIGSRNPEAGEAVAADIRNAGHRATSLQLDLTSEDFIKAAVSTIERDFGYLDVLINNAGILIDGEKSITPWEIYNRTFTTNVIGTGVLTEYLVPLLQKAKAGPPRIVFLTSTMGSLDKATDTSLPWYPIDYKVYDASKAALNMLMLNYARVLDPVGGKVNAVCPGYVKTNLTRWNEYGVTPEEGAKRVVEMATLGEDGETRTFSSSNGAIPW</sequence>
<dbReference type="InterPro" id="IPR036291">
    <property type="entry name" value="NAD(P)-bd_dom_sf"/>
</dbReference>